<dbReference type="InterPro" id="IPR009056">
    <property type="entry name" value="Cyt_c-like_dom"/>
</dbReference>
<dbReference type="Gene3D" id="1.10.760.10">
    <property type="entry name" value="Cytochrome c-like domain"/>
    <property type="match status" value="2"/>
</dbReference>
<evidence type="ECO:0000256" key="5">
    <source>
        <dbReference type="ARBA" id="ARBA00022764"/>
    </source>
</evidence>
<sequence>MRARLQAAATALSLLAAAAPATAQADASAQAARDCFACHGPGGNSVLPIFPRLAGQQAFYIEKQLRDFRSGKRQSEVMAPIVAQMNEDDFAALAAFFAAQQPQPNRADDEAQLAAGKALYDDGNTRSGLPACAGCHQPGGLGNERFPRLAGQHAAYTAAQLRLFKSGGRGNDRAKVMRTVAERLSDDEIAAVVQYLASMP</sequence>
<feature type="domain" description="Cytochrome c" evidence="10">
    <location>
        <begin position="6"/>
        <end position="101"/>
    </location>
</feature>
<proteinExistence type="predicted"/>
<gene>
    <name evidence="11" type="ORF">CKO43_14180</name>
</gene>
<feature type="domain" description="Cytochrome c" evidence="10">
    <location>
        <begin position="111"/>
        <end position="200"/>
    </location>
</feature>
<evidence type="ECO:0000256" key="7">
    <source>
        <dbReference type="ARBA" id="ARBA00023004"/>
    </source>
</evidence>
<evidence type="ECO:0000256" key="9">
    <source>
        <dbReference type="SAM" id="SignalP"/>
    </source>
</evidence>
<evidence type="ECO:0000256" key="1">
    <source>
        <dbReference type="ARBA" id="ARBA00004418"/>
    </source>
</evidence>
<evidence type="ECO:0000256" key="3">
    <source>
        <dbReference type="ARBA" id="ARBA00022617"/>
    </source>
</evidence>
<evidence type="ECO:0000256" key="4">
    <source>
        <dbReference type="ARBA" id="ARBA00022723"/>
    </source>
</evidence>
<dbReference type="SUPFAM" id="SSF46626">
    <property type="entry name" value="Cytochrome c"/>
    <property type="match status" value="2"/>
</dbReference>
<keyword evidence="4 8" id="KW-0479">Metal-binding</keyword>
<dbReference type="InterPro" id="IPR036909">
    <property type="entry name" value="Cyt_c-like_dom_sf"/>
</dbReference>
<dbReference type="Pfam" id="PF13442">
    <property type="entry name" value="Cytochrome_CBB3"/>
    <property type="match status" value="1"/>
</dbReference>
<comment type="subcellular location">
    <subcellularLocation>
        <location evidence="1">Periplasm</location>
    </subcellularLocation>
</comment>
<evidence type="ECO:0000256" key="6">
    <source>
        <dbReference type="ARBA" id="ARBA00022982"/>
    </source>
</evidence>
<feature type="chain" id="PRO_5046187868" evidence="9">
    <location>
        <begin position="24"/>
        <end position="200"/>
    </location>
</feature>
<dbReference type="Proteomes" id="UP001041814">
    <property type="component" value="Unassembled WGS sequence"/>
</dbReference>
<dbReference type="EMBL" id="NRRU01000050">
    <property type="protein sequence ID" value="MBK1713925.1"/>
    <property type="molecule type" value="Genomic_DNA"/>
</dbReference>
<reference evidence="11" key="1">
    <citation type="submission" date="2017-08" db="EMBL/GenBank/DDBJ databases">
        <authorList>
            <person name="Imhoff J.F."/>
            <person name="Rahn T."/>
            <person name="Kuenzel S."/>
            <person name="Neulinger S.C."/>
        </authorList>
    </citation>
    <scope>NUCLEOTIDE SEQUENCE</scope>
    <source>
        <strain evidence="11">IM 151</strain>
    </source>
</reference>
<feature type="signal peptide" evidence="9">
    <location>
        <begin position="1"/>
        <end position="23"/>
    </location>
</feature>
<evidence type="ECO:0000259" key="10">
    <source>
        <dbReference type="PROSITE" id="PS51007"/>
    </source>
</evidence>
<evidence type="ECO:0000313" key="11">
    <source>
        <dbReference type="EMBL" id="MBK1713925.1"/>
    </source>
</evidence>
<keyword evidence="9" id="KW-0732">Signal</keyword>
<protein>
    <submittedName>
        <fullName evidence="11">Cytochrome C</fullName>
    </submittedName>
</protein>
<keyword evidence="7 8" id="KW-0408">Iron</keyword>
<dbReference type="RefSeq" id="WP_200379057.1">
    <property type="nucleotide sequence ID" value="NZ_NRRU01000050.1"/>
</dbReference>
<comment type="caution">
    <text evidence="11">The sequence shown here is derived from an EMBL/GenBank/DDBJ whole genome shotgun (WGS) entry which is preliminary data.</text>
</comment>
<evidence type="ECO:0000256" key="2">
    <source>
        <dbReference type="ARBA" id="ARBA00022448"/>
    </source>
</evidence>
<dbReference type="Pfam" id="PF00034">
    <property type="entry name" value="Cytochrom_C"/>
    <property type="match status" value="1"/>
</dbReference>
<dbReference type="PROSITE" id="PS51007">
    <property type="entry name" value="CYTC"/>
    <property type="match status" value="2"/>
</dbReference>
<keyword evidence="12" id="KW-1185">Reference proteome</keyword>
<keyword evidence="6" id="KW-0249">Electron transport</keyword>
<dbReference type="InterPro" id="IPR024167">
    <property type="entry name" value="Cytochrome_c4-like"/>
</dbReference>
<organism evidence="11 12">
    <name type="scientific">Rubrivivax gelatinosus</name>
    <name type="common">Rhodocyclus gelatinosus</name>
    <name type="synonym">Rhodopseudomonas gelatinosa</name>
    <dbReference type="NCBI Taxonomy" id="28068"/>
    <lineage>
        <taxon>Bacteria</taxon>
        <taxon>Pseudomonadati</taxon>
        <taxon>Pseudomonadota</taxon>
        <taxon>Betaproteobacteria</taxon>
        <taxon>Burkholderiales</taxon>
        <taxon>Sphaerotilaceae</taxon>
        <taxon>Rubrivivax</taxon>
    </lineage>
</organism>
<dbReference type="InterPro" id="IPR050597">
    <property type="entry name" value="Cytochrome_c_Oxidase_Subunit"/>
</dbReference>
<evidence type="ECO:0000256" key="8">
    <source>
        <dbReference type="PROSITE-ProRule" id="PRU00433"/>
    </source>
</evidence>
<reference evidence="11" key="2">
    <citation type="journal article" date="2020" name="Microorganisms">
        <title>Osmotic Adaptation and Compatible Solute Biosynthesis of Phototrophic Bacteria as Revealed from Genome Analyses.</title>
        <authorList>
            <person name="Imhoff J.F."/>
            <person name="Rahn T."/>
            <person name="Kunzel S."/>
            <person name="Keller A."/>
            <person name="Neulinger S.C."/>
        </authorList>
    </citation>
    <scope>NUCLEOTIDE SEQUENCE</scope>
    <source>
        <strain evidence="11">IM 151</strain>
    </source>
</reference>
<keyword evidence="3 8" id="KW-0349">Heme</keyword>
<dbReference type="PANTHER" id="PTHR33751:SF9">
    <property type="entry name" value="CYTOCHROME C4"/>
    <property type="match status" value="1"/>
</dbReference>
<dbReference type="PANTHER" id="PTHR33751">
    <property type="entry name" value="CBB3-TYPE CYTOCHROME C OXIDASE SUBUNIT FIXP"/>
    <property type="match status" value="1"/>
</dbReference>
<evidence type="ECO:0000313" key="12">
    <source>
        <dbReference type="Proteomes" id="UP001041814"/>
    </source>
</evidence>
<keyword evidence="5" id="KW-0574">Periplasm</keyword>
<name>A0ABS1DYZ8_RUBGE</name>
<accession>A0ABS1DYZ8</accession>
<dbReference type="PIRSF" id="PIRSF000005">
    <property type="entry name" value="Cytochrome_c4"/>
    <property type="match status" value="1"/>
</dbReference>
<keyword evidence="2" id="KW-0813">Transport</keyword>